<reference evidence="2 3" key="1">
    <citation type="journal article" date="2016" name="G3 (Bethesda)">
        <title>First Draft Assembly and Annotation of the Genome of a California Endemic Oak Quercus lobata Nee (Fagaceae).</title>
        <authorList>
            <person name="Sork V.L."/>
            <person name="Fitz-Gibbon S.T."/>
            <person name="Puiu D."/>
            <person name="Crepeau M."/>
            <person name="Gugger P.F."/>
            <person name="Sherman R."/>
            <person name="Stevens K."/>
            <person name="Langley C.H."/>
            <person name="Pellegrini M."/>
            <person name="Salzberg S.L."/>
        </authorList>
    </citation>
    <scope>NUCLEOTIDE SEQUENCE [LARGE SCALE GENOMIC DNA]</scope>
    <source>
        <strain evidence="2 3">cv. SW786</strain>
    </source>
</reference>
<name>A0A7N2M0F0_QUELO</name>
<organism evidence="2 3">
    <name type="scientific">Quercus lobata</name>
    <name type="common">Valley oak</name>
    <dbReference type="NCBI Taxonomy" id="97700"/>
    <lineage>
        <taxon>Eukaryota</taxon>
        <taxon>Viridiplantae</taxon>
        <taxon>Streptophyta</taxon>
        <taxon>Embryophyta</taxon>
        <taxon>Tracheophyta</taxon>
        <taxon>Spermatophyta</taxon>
        <taxon>Magnoliopsida</taxon>
        <taxon>eudicotyledons</taxon>
        <taxon>Gunneridae</taxon>
        <taxon>Pentapetalae</taxon>
        <taxon>rosids</taxon>
        <taxon>fabids</taxon>
        <taxon>Fagales</taxon>
        <taxon>Fagaceae</taxon>
        <taxon>Quercus</taxon>
    </lineage>
</organism>
<dbReference type="GO" id="GO:0016020">
    <property type="term" value="C:membrane"/>
    <property type="evidence" value="ECO:0007669"/>
    <property type="project" value="TreeGrafter"/>
</dbReference>
<dbReference type="InParanoid" id="A0A7N2M0F0"/>
<feature type="transmembrane region" description="Helical" evidence="1">
    <location>
        <begin position="6"/>
        <end position="27"/>
    </location>
</feature>
<sequence length="497" mass="56131">MSNPNGILLPFVLFLVYTTLFSPKCIVSAEEPNFKRPDPLRHFHYYKGSYDVRSKHYWASAAFTGAYGYAIGVVWLLCGLGFGIFLIVKKPSSGSWLFMKYLDHHYFLMFSMVLLFTVLAIVASSFVLAANHSTLWRTEKIIKTILKMGRDASQTIQKVITSLTKMQSLLLPYDPNISMSLNTTIDRLGRESHVIRRFVDKNGHSIDRAIQSSHVVHPVIVTINLVLLVAAIVRLMDCCFGSVLLSLHWHPGFIAIIFCCWILTTLCWVLTGIDFFLHNFGKDTCSAFVGFEQDPHNSSLSSLLPCKSTSFSQKLLVEIGNNIQTFIDRLNSKISEYYKMLGLDSGFKLVCQPFSGAPDYSYLPYSCPKDAIQVGDLPKILAEFTCYKQNSSKDCQSKGKLLPEASFNMISAYSYSVQSLLDVYPDVQSLVECTFVKDRFSDVVSHQCKPFRNSIRLLWSSMLSLSIFMVVLVLIWVTKAYQDRGRSFTMCSIAPNL</sequence>
<dbReference type="Gramene" id="QL06p039562:mrna">
    <property type="protein sequence ID" value="QL06p039562:mrna"/>
    <property type="gene ID" value="QL06p039562"/>
</dbReference>
<feature type="transmembrane region" description="Helical" evidence="1">
    <location>
        <begin position="107"/>
        <end position="130"/>
    </location>
</feature>
<dbReference type="PANTHER" id="PTHR31414:SF19">
    <property type="entry name" value="TRANSMEMBRANE PROTEIN"/>
    <property type="match status" value="1"/>
</dbReference>
<keyword evidence="3" id="KW-1185">Reference proteome</keyword>
<dbReference type="EMBL" id="LRBV02000006">
    <property type="status" value="NOT_ANNOTATED_CDS"/>
    <property type="molecule type" value="Genomic_DNA"/>
</dbReference>
<protein>
    <submittedName>
        <fullName evidence="2">Uncharacterized protein</fullName>
    </submittedName>
</protein>
<dbReference type="PANTHER" id="PTHR31414">
    <property type="entry name" value="TRANSMEMBRANE PROTEIN DDB_G0292058"/>
    <property type="match status" value="1"/>
</dbReference>
<keyword evidence="1" id="KW-0812">Transmembrane</keyword>
<feature type="transmembrane region" description="Helical" evidence="1">
    <location>
        <begin position="253"/>
        <end position="277"/>
    </location>
</feature>
<evidence type="ECO:0000256" key="1">
    <source>
        <dbReference type="SAM" id="Phobius"/>
    </source>
</evidence>
<feature type="transmembrane region" description="Helical" evidence="1">
    <location>
        <begin position="57"/>
        <end position="87"/>
    </location>
</feature>
<feature type="transmembrane region" description="Helical" evidence="1">
    <location>
        <begin position="457"/>
        <end position="477"/>
    </location>
</feature>
<reference evidence="2" key="2">
    <citation type="submission" date="2021-01" db="UniProtKB">
        <authorList>
            <consortium name="EnsemblPlants"/>
        </authorList>
    </citation>
    <scope>IDENTIFICATION</scope>
</reference>
<dbReference type="FunCoup" id="A0A7N2M0F0">
    <property type="interactions" value="72"/>
</dbReference>
<proteinExistence type="predicted"/>
<accession>A0A7N2M0F0</accession>
<keyword evidence="1" id="KW-0472">Membrane</keyword>
<evidence type="ECO:0000313" key="2">
    <source>
        <dbReference type="EnsemblPlants" id="QL06p039562:mrna"/>
    </source>
</evidence>
<dbReference type="EnsemblPlants" id="QL06p039562:mrna">
    <property type="protein sequence ID" value="QL06p039562:mrna"/>
    <property type="gene ID" value="QL06p039562"/>
</dbReference>
<feature type="transmembrane region" description="Helical" evidence="1">
    <location>
        <begin position="215"/>
        <end position="233"/>
    </location>
</feature>
<dbReference type="InterPro" id="IPR040283">
    <property type="entry name" value="DDB_G0292058-like"/>
</dbReference>
<keyword evidence="1" id="KW-1133">Transmembrane helix</keyword>
<dbReference type="AlphaFoldDB" id="A0A7N2M0F0"/>
<dbReference type="Proteomes" id="UP000594261">
    <property type="component" value="Chromosome 6"/>
</dbReference>
<evidence type="ECO:0000313" key="3">
    <source>
        <dbReference type="Proteomes" id="UP000594261"/>
    </source>
</evidence>
<dbReference type="OMA" id="CWFLTGF"/>